<dbReference type="EMBL" id="CP051775">
    <property type="protein sequence ID" value="QJE74522.1"/>
    <property type="molecule type" value="Genomic_DNA"/>
</dbReference>
<gene>
    <name evidence="2" type="ORF">HHL28_16915</name>
</gene>
<dbReference type="Proteomes" id="UP000501891">
    <property type="component" value="Chromosome"/>
</dbReference>
<sequence length="111" mass="12093">MTAMSMPTLAPPATETRPTDPDRTACFAIVAEPDPGALPRLLEPFAKRGLVPASVQARFLEAEEELVVDVQVRTLTRAESDYVARTLRALPLVRQVLTSERHSAVRTALVA</sequence>
<proteinExistence type="predicted"/>
<organism evidence="2 3">
    <name type="scientific">Aerophototrophica crusticola</name>
    <dbReference type="NCBI Taxonomy" id="1709002"/>
    <lineage>
        <taxon>Bacteria</taxon>
        <taxon>Pseudomonadati</taxon>
        <taxon>Pseudomonadota</taxon>
        <taxon>Alphaproteobacteria</taxon>
        <taxon>Rhodospirillales</taxon>
        <taxon>Rhodospirillaceae</taxon>
        <taxon>Aerophototrophica</taxon>
    </lineage>
</organism>
<name>A0A858RBI1_9PROT</name>
<protein>
    <recommendedName>
        <fullName evidence="4">ACT domain-containing protein</fullName>
    </recommendedName>
</protein>
<dbReference type="KEGG" id="acru:HHL28_16915"/>
<accession>A0A858RBI1</accession>
<evidence type="ECO:0000313" key="2">
    <source>
        <dbReference type="EMBL" id="QJE74522.1"/>
    </source>
</evidence>
<keyword evidence="3" id="KW-1185">Reference proteome</keyword>
<dbReference type="AlphaFoldDB" id="A0A858RBI1"/>
<evidence type="ECO:0000313" key="3">
    <source>
        <dbReference type="Proteomes" id="UP000501891"/>
    </source>
</evidence>
<evidence type="ECO:0008006" key="4">
    <source>
        <dbReference type="Google" id="ProtNLM"/>
    </source>
</evidence>
<reference evidence="2" key="1">
    <citation type="submission" date="2020-04" db="EMBL/GenBank/DDBJ databases">
        <title>A desert anoxygenic phototrophic bacterium fixes CO2 using RubisCO under aerobic conditions.</title>
        <authorList>
            <person name="Tang K."/>
        </authorList>
    </citation>
    <scope>NUCLEOTIDE SEQUENCE [LARGE SCALE GENOMIC DNA]</scope>
    <source>
        <strain evidence="2">MIMtkB3</strain>
    </source>
</reference>
<feature type="region of interest" description="Disordered" evidence="1">
    <location>
        <begin position="1"/>
        <end position="21"/>
    </location>
</feature>
<evidence type="ECO:0000256" key="1">
    <source>
        <dbReference type="SAM" id="MobiDB-lite"/>
    </source>
</evidence>